<evidence type="ECO:0000256" key="1">
    <source>
        <dbReference type="SAM" id="Coils"/>
    </source>
</evidence>
<keyword evidence="3" id="KW-1185">Reference proteome</keyword>
<dbReference type="InterPro" id="IPR031630">
    <property type="entry name" value="CCDC117"/>
</dbReference>
<dbReference type="FunCoup" id="A0A6P8RXV1">
    <property type="interactions" value="443"/>
</dbReference>
<feature type="coiled-coil region" evidence="1">
    <location>
        <begin position="114"/>
        <end position="141"/>
    </location>
</feature>
<proteinExistence type="predicted"/>
<dbReference type="GeneID" id="117364827"/>
<evidence type="ECO:0000313" key="4">
    <source>
        <dbReference type="RefSeq" id="XP_033810369.1"/>
    </source>
</evidence>
<dbReference type="KEGG" id="gsh:117364827"/>
<name>A0A6P8RXV1_GEOSA</name>
<evidence type="ECO:0000313" key="3">
    <source>
        <dbReference type="Proteomes" id="UP000515159"/>
    </source>
</evidence>
<sequence>MAGGVGPGRLELEQRPRPSPAAWAGARLHCGSAARLAPGISGHSARKHKREEEAEDQNSPVRKKRLTEALCSSRPVSESWDPSTSQKMLGEVLNQYNSCPAESVLESPFEEMEETAWEQQCEAARRKLKEIEDRLIDEDEVVEADHTVSRLPTLVLSDALKNGLKRELHEDLTKKIVECMSRPSLELVLWKPPSDFLTDNLKAVAKKYKQKVVDRIPKPVMSAALFQPQQTGQRVLLPSSYANIETAWCSEEDMEL</sequence>
<accession>A0A6P8RXV1</accession>
<organism evidence="3 4">
    <name type="scientific">Geotrypetes seraphini</name>
    <name type="common">Gaboon caecilian</name>
    <name type="synonym">Caecilia seraphini</name>
    <dbReference type="NCBI Taxonomy" id="260995"/>
    <lineage>
        <taxon>Eukaryota</taxon>
        <taxon>Metazoa</taxon>
        <taxon>Chordata</taxon>
        <taxon>Craniata</taxon>
        <taxon>Vertebrata</taxon>
        <taxon>Euteleostomi</taxon>
        <taxon>Amphibia</taxon>
        <taxon>Gymnophiona</taxon>
        <taxon>Geotrypetes</taxon>
    </lineage>
</organism>
<keyword evidence="1" id="KW-0175">Coiled coil</keyword>
<dbReference type="OrthoDB" id="9450632at2759"/>
<dbReference type="RefSeq" id="XP_033810369.1">
    <property type="nucleotide sequence ID" value="XM_033954478.1"/>
</dbReference>
<evidence type="ECO:0000256" key="2">
    <source>
        <dbReference type="SAM" id="MobiDB-lite"/>
    </source>
</evidence>
<dbReference type="PANTHER" id="PTHR36128">
    <property type="entry name" value="COILED-COIL DOMAIN-CONTAINING PROTEIN 117"/>
    <property type="match status" value="1"/>
</dbReference>
<dbReference type="PANTHER" id="PTHR36128:SF1">
    <property type="entry name" value="COILED-COIL DOMAIN-CONTAINING PROTEIN 117"/>
    <property type="match status" value="1"/>
</dbReference>
<dbReference type="Pfam" id="PF15810">
    <property type="entry name" value="CCDC117"/>
    <property type="match status" value="1"/>
</dbReference>
<dbReference type="Proteomes" id="UP000515159">
    <property type="component" value="Chromosome 8"/>
</dbReference>
<dbReference type="InParanoid" id="A0A6P8RXV1"/>
<dbReference type="AlphaFoldDB" id="A0A6P8RXV1"/>
<gene>
    <name evidence="4" type="primary">CCDC117</name>
</gene>
<dbReference type="CTD" id="150275"/>
<feature type="region of interest" description="Disordered" evidence="2">
    <location>
        <begin position="1"/>
        <end position="63"/>
    </location>
</feature>
<reference evidence="4" key="1">
    <citation type="submission" date="2025-08" db="UniProtKB">
        <authorList>
            <consortium name="RefSeq"/>
        </authorList>
    </citation>
    <scope>IDENTIFICATION</scope>
</reference>
<protein>
    <submittedName>
        <fullName evidence="4">Coiled-coil domain-containing protein 117 isoform X1</fullName>
    </submittedName>
</protein>